<protein>
    <submittedName>
        <fullName evidence="1">Uncharacterized protein</fullName>
    </submittedName>
</protein>
<dbReference type="Gene3D" id="1.10.287.1700">
    <property type="match status" value="1"/>
</dbReference>
<gene>
    <name evidence="1" type="ORF">PIN31115_04511</name>
</gene>
<evidence type="ECO:0000313" key="2">
    <source>
        <dbReference type="Proteomes" id="UP000333828"/>
    </source>
</evidence>
<dbReference type="InterPro" id="IPR009929">
    <property type="entry name" value="T3SS_YscO"/>
</dbReference>
<reference evidence="1 2" key="1">
    <citation type="submission" date="2019-08" db="EMBL/GenBank/DDBJ databases">
        <authorList>
            <person name="Peeters C."/>
        </authorList>
    </citation>
    <scope>NUCLEOTIDE SEQUENCE [LARGE SCALE GENOMIC DNA]</scope>
    <source>
        <strain evidence="1 2">LMG 31115</strain>
    </source>
</reference>
<dbReference type="EMBL" id="CABPSI010000005">
    <property type="protein sequence ID" value="VVE48252.1"/>
    <property type="molecule type" value="Genomic_DNA"/>
</dbReference>
<evidence type="ECO:0000313" key="1">
    <source>
        <dbReference type="EMBL" id="VVE48252.1"/>
    </source>
</evidence>
<dbReference type="InterPro" id="IPR053716">
    <property type="entry name" value="Flag_assembly_chemotaxis_eff"/>
</dbReference>
<name>A0A5E4YIC8_9BURK</name>
<sequence>MLAQLLSIKHHRETLAERAVARSRTAQLEASQRLKAEQSTLVELKRVHSEREEHLFHELCGRIVKVAAIEDVRAAVSHMRDSQERQVHTIDECESRLGQCDAQLGNDREQLLRATKTVEKYEQWLAQIDEDNSIQTQRCEDNELDDITSSLPRRDVTSL</sequence>
<accession>A0A5E4YIC8</accession>
<dbReference type="Proteomes" id="UP000333828">
    <property type="component" value="Unassembled WGS sequence"/>
</dbReference>
<organism evidence="1 2">
    <name type="scientific">Pandoraea iniqua</name>
    <dbReference type="NCBI Taxonomy" id="2508288"/>
    <lineage>
        <taxon>Bacteria</taxon>
        <taxon>Pseudomonadati</taxon>
        <taxon>Pseudomonadota</taxon>
        <taxon>Betaproteobacteria</taxon>
        <taxon>Burkholderiales</taxon>
        <taxon>Burkholderiaceae</taxon>
        <taxon>Pandoraea</taxon>
    </lineage>
</organism>
<keyword evidence="2" id="KW-1185">Reference proteome</keyword>
<dbReference type="AlphaFoldDB" id="A0A5E4YIC8"/>
<dbReference type="Pfam" id="PF07321">
    <property type="entry name" value="YscO"/>
    <property type="match status" value="1"/>
</dbReference>
<proteinExistence type="predicted"/>
<dbReference type="RefSeq" id="WP_150685985.1">
    <property type="nucleotide sequence ID" value="NZ_CABPSI010000005.1"/>
</dbReference>